<evidence type="ECO:0000313" key="9">
    <source>
        <dbReference type="Proteomes" id="UP000501982"/>
    </source>
</evidence>
<evidence type="ECO:0000313" key="3">
    <source>
        <dbReference type="EMBL" id="MRY82709.1"/>
    </source>
</evidence>
<dbReference type="AlphaFoldDB" id="A0A174PL40"/>
<dbReference type="Proteomes" id="UP000471216">
    <property type="component" value="Unassembled WGS sequence"/>
</dbReference>
<evidence type="ECO:0000313" key="7">
    <source>
        <dbReference type="Proteomes" id="UP000450599"/>
    </source>
</evidence>
<reference evidence="2 6" key="1">
    <citation type="submission" date="2015-09" db="EMBL/GenBank/DDBJ databases">
        <authorList>
            <consortium name="Pathogen Informatics"/>
        </authorList>
    </citation>
    <scope>NUCLEOTIDE SEQUENCE [LARGE SCALE GENOMIC DNA]</scope>
    <source>
        <strain evidence="2 6">2789STDY5834948</strain>
    </source>
</reference>
<dbReference type="RefSeq" id="WP_036617834.1">
    <property type="nucleotide sequence ID" value="NZ_CAJSZN010000002.1"/>
</dbReference>
<sequence length="143" mass="16832">MEDFDILNKFDNDKLIDVVKNYKRYGYDDELRDYAINLLGERGWNREDLQQFGYLTNHDYDEAEKQYKAYKRNSLIGICTLIFSGGILAVVYLIFLIMAYQNVAKFYKALGRDEDETALFNVLGVLAYFHLKGRMKEELKGIR</sequence>
<proteinExistence type="predicted"/>
<reference evidence="5 9" key="3">
    <citation type="submission" date="2020-04" db="EMBL/GenBank/DDBJ databases">
        <title>Complete Genomes and Methylome analysis of CBBP consortium that reverse antibiotic-induced susceptibility to vancomycin-resistant Enterococcus faecium infection.</title>
        <authorList>
            <person name="Fomenkov A."/>
            <person name="Zhang Z."/>
            <person name="Pamer E."/>
            <person name="Roberts R.J."/>
        </authorList>
    </citation>
    <scope>NUCLEOTIDE SEQUENCE [LARGE SCALE GENOMIC DNA]</scope>
    <source>
        <strain evidence="9">CBBP</strain>
        <strain evidence="5">CBBP-1</strain>
    </source>
</reference>
<protein>
    <recommendedName>
        <fullName evidence="10">Transmembrane protein</fullName>
    </recommendedName>
</protein>
<dbReference type="EMBL" id="CZBM01000001">
    <property type="protein sequence ID" value="CUP61944.1"/>
    <property type="molecule type" value="Genomic_DNA"/>
</dbReference>
<keyword evidence="1" id="KW-0472">Membrane</keyword>
<feature type="transmembrane region" description="Helical" evidence="1">
    <location>
        <begin position="75"/>
        <end position="98"/>
    </location>
</feature>
<gene>
    <name evidence="2" type="ORF">ERS852560_00434</name>
    <name evidence="4" type="ORF">GKD54_00205</name>
    <name evidence="3" type="ORF">GKD58_00205</name>
    <name evidence="5" type="ORF">HHO38_03710</name>
</gene>
<dbReference type="Proteomes" id="UP000095332">
    <property type="component" value="Unassembled WGS sequence"/>
</dbReference>
<keyword evidence="1" id="KW-1133">Transmembrane helix</keyword>
<organism evidence="2 6">
    <name type="scientific">Parabacteroides distasonis</name>
    <dbReference type="NCBI Taxonomy" id="823"/>
    <lineage>
        <taxon>Bacteria</taxon>
        <taxon>Pseudomonadati</taxon>
        <taxon>Bacteroidota</taxon>
        <taxon>Bacteroidia</taxon>
        <taxon>Bacteroidales</taxon>
        <taxon>Tannerellaceae</taxon>
        <taxon>Parabacteroides</taxon>
    </lineage>
</organism>
<evidence type="ECO:0000313" key="4">
    <source>
        <dbReference type="EMBL" id="MRZ04662.1"/>
    </source>
</evidence>
<dbReference type="Proteomes" id="UP000450599">
    <property type="component" value="Unassembled WGS sequence"/>
</dbReference>
<dbReference type="OrthoDB" id="1042979at2"/>
<dbReference type="EMBL" id="WKMX01000001">
    <property type="protein sequence ID" value="MRZ04662.1"/>
    <property type="molecule type" value="Genomic_DNA"/>
</dbReference>
<evidence type="ECO:0000313" key="2">
    <source>
        <dbReference type="EMBL" id="CUP61944.1"/>
    </source>
</evidence>
<evidence type="ECO:0000313" key="8">
    <source>
        <dbReference type="Proteomes" id="UP000471216"/>
    </source>
</evidence>
<evidence type="ECO:0000256" key="1">
    <source>
        <dbReference type="SAM" id="Phobius"/>
    </source>
</evidence>
<dbReference type="Proteomes" id="UP000501982">
    <property type="component" value="Chromosome"/>
</dbReference>
<reference evidence="7 8" key="2">
    <citation type="journal article" date="2019" name="Nat. Med.">
        <title>A library of human gut bacterial isolates paired with longitudinal multiomics data enables mechanistic microbiome research.</title>
        <authorList>
            <person name="Poyet M."/>
            <person name="Groussin M."/>
            <person name="Gibbons S.M."/>
            <person name="Avila-Pacheco J."/>
            <person name="Jiang X."/>
            <person name="Kearney S.M."/>
            <person name="Perrotta A.R."/>
            <person name="Berdy B."/>
            <person name="Zhao S."/>
            <person name="Lieberman T.D."/>
            <person name="Swanson P.K."/>
            <person name="Smith M."/>
            <person name="Roesemann S."/>
            <person name="Alexander J.E."/>
            <person name="Rich S.A."/>
            <person name="Livny J."/>
            <person name="Vlamakis H."/>
            <person name="Clish C."/>
            <person name="Bullock K."/>
            <person name="Deik A."/>
            <person name="Scott J."/>
            <person name="Pierce K.A."/>
            <person name="Xavier R.J."/>
            <person name="Alm E.J."/>
        </authorList>
    </citation>
    <scope>NUCLEOTIDE SEQUENCE [LARGE SCALE GENOMIC DNA]</scope>
    <source>
        <strain evidence="4 8">BIOML-A10</strain>
        <strain evidence="3 7">BIOML-A11</strain>
    </source>
</reference>
<evidence type="ECO:0000313" key="5">
    <source>
        <dbReference type="EMBL" id="QJE27493.1"/>
    </source>
</evidence>
<name>A0A174PL40_PARDI</name>
<accession>A0A174PL40</accession>
<feature type="transmembrane region" description="Helical" evidence="1">
    <location>
        <begin position="118"/>
        <end position="135"/>
    </location>
</feature>
<keyword evidence="1" id="KW-0812">Transmembrane</keyword>
<dbReference type="EMBL" id="CP051672">
    <property type="protein sequence ID" value="QJE27493.1"/>
    <property type="molecule type" value="Genomic_DNA"/>
</dbReference>
<evidence type="ECO:0008006" key="10">
    <source>
        <dbReference type="Google" id="ProtNLM"/>
    </source>
</evidence>
<dbReference type="EMBL" id="WKMW01000001">
    <property type="protein sequence ID" value="MRY82709.1"/>
    <property type="molecule type" value="Genomic_DNA"/>
</dbReference>
<evidence type="ECO:0000313" key="6">
    <source>
        <dbReference type="Proteomes" id="UP000095332"/>
    </source>
</evidence>